<protein>
    <submittedName>
        <fullName evidence="1">Uncharacterized protein</fullName>
    </submittedName>
</protein>
<name>A0AAV1QPN1_9ROSI</name>
<proteinExistence type="predicted"/>
<dbReference type="Proteomes" id="UP001314170">
    <property type="component" value="Unassembled WGS sequence"/>
</dbReference>
<evidence type="ECO:0000313" key="2">
    <source>
        <dbReference type="Proteomes" id="UP001314170"/>
    </source>
</evidence>
<keyword evidence="2" id="KW-1185">Reference proteome</keyword>
<evidence type="ECO:0000313" key="1">
    <source>
        <dbReference type="EMBL" id="CAK7322790.1"/>
    </source>
</evidence>
<dbReference type="AlphaFoldDB" id="A0AAV1QPN1"/>
<comment type="caution">
    <text evidence="1">The sequence shown here is derived from an EMBL/GenBank/DDBJ whole genome shotgun (WGS) entry which is preliminary data.</text>
</comment>
<accession>A0AAV1QPN1</accession>
<sequence length="66" mass="7288">MSRSETMVSTRKGLVIGREACGSLEQEVHLIREIADGSCDDPTRNTLIARSVMSCRCYDDSPLDLV</sequence>
<dbReference type="EMBL" id="CAWUPB010000027">
    <property type="protein sequence ID" value="CAK7322790.1"/>
    <property type="molecule type" value="Genomic_DNA"/>
</dbReference>
<organism evidence="1 2">
    <name type="scientific">Dovyalis caffra</name>
    <dbReference type="NCBI Taxonomy" id="77055"/>
    <lineage>
        <taxon>Eukaryota</taxon>
        <taxon>Viridiplantae</taxon>
        <taxon>Streptophyta</taxon>
        <taxon>Embryophyta</taxon>
        <taxon>Tracheophyta</taxon>
        <taxon>Spermatophyta</taxon>
        <taxon>Magnoliopsida</taxon>
        <taxon>eudicotyledons</taxon>
        <taxon>Gunneridae</taxon>
        <taxon>Pentapetalae</taxon>
        <taxon>rosids</taxon>
        <taxon>fabids</taxon>
        <taxon>Malpighiales</taxon>
        <taxon>Salicaceae</taxon>
        <taxon>Flacourtieae</taxon>
        <taxon>Dovyalis</taxon>
    </lineage>
</organism>
<gene>
    <name evidence="1" type="ORF">DCAF_LOCUS401</name>
</gene>
<reference evidence="1 2" key="1">
    <citation type="submission" date="2024-01" db="EMBL/GenBank/DDBJ databases">
        <authorList>
            <person name="Waweru B."/>
        </authorList>
    </citation>
    <scope>NUCLEOTIDE SEQUENCE [LARGE SCALE GENOMIC DNA]</scope>
</reference>